<keyword evidence="1" id="KW-0812">Transmembrane</keyword>
<dbReference type="AlphaFoldDB" id="A0A7C9RRA7"/>
<organism evidence="2 3">
    <name type="scientific">Lentzea alba</name>
    <dbReference type="NCBI Taxonomy" id="2714351"/>
    <lineage>
        <taxon>Bacteria</taxon>
        <taxon>Bacillati</taxon>
        <taxon>Actinomycetota</taxon>
        <taxon>Actinomycetes</taxon>
        <taxon>Pseudonocardiales</taxon>
        <taxon>Pseudonocardiaceae</taxon>
        <taxon>Lentzea</taxon>
    </lineage>
</organism>
<proteinExistence type="predicted"/>
<evidence type="ECO:0000256" key="1">
    <source>
        <dbReference type="SAM" id="Phobius"/>
    </source>
</evidence>
<feature type="transmembrane region" description="Helical" evidence="1">
    <location>
        <begin position="5"/>
        <end position="28"/>
    </location>
</feature>
<gene>
    <name evidence="2" type="ORF">G7043_21325</name>
</gene>
<sequence>MGERILKITGIASVIFTVGTALHAFVIVNEQTLARMFELAEAEPTPGFLTAFRAVGCLYIAGNAAGILALQGKPRTWLFWLVLAVNATQAAGVAAVPPEMWTATRERFGVPGMLPSLITDGGALVLTATLVVTAAATRSVWAQKRPAR</sequence>
<feature type="transmembrane region" description="Helical" evidence="1">
    <location>
        <begin position="117"/>
        <end position="141"/>
    </location>
</feature>
<keyword evidence="3" id="KW-1185">Reference proteome</keyword>
<protein>
    <submittedName>
        <fullName evidence="2">Uncharacterized protein</fullName>
    </submittedName>
</protein>
<dbReference type="RefSeq" id="WP_166047929.1">
    <property type="nucleotide sequence ID" value="NZ_JAAMPJ010000005.1"/>
</dbReference>
<feature type="transmembrane region" description="Helical" evidence="1">
    <location>
        <begin position="77"/>
        <end position="97"/>
    </location>
</feature>
<dbReference type="EMBL" id="JAAMPJ010000005">
    <property type="protein sequence ID" value="NGY61471.1"/>
    <property type="molecule type" value="Genomic_DNA"/>
</dbReference>
<keyword evidence="1" id="KW-1133">Transmembrane helix</keyword>
<name>A0A7C9RRA7_9PSEU</name>
<reference evidence="2 3" key="1">
    <citation type="submission" date="2020-03" db="EMBL/GenBank/DDBJ databases">
        <title>Isolation and identification of active actinomycetes.</title>
        <authorList>
            <person name="Sun X."/>
        </authorList>
    </citation>
    <scope>NUCLEOTIDE SEQUENCE [LARGE SCALE GENOMIC DNA]</scope>
    <source>
        <strain evidence="2 3">NEAU-D13</strain>
    </source>
</reference>
<feature type="transmembrane region" description="Helical" evidence="1">
    <location>
        <begin position="48"/>
        <end position="70"/>
    </location>
</feature>
<comment type="caution">
    <text evidence="2">The sequence shown here is derived from an EMBL/GenBank/DDBJ whole genome shotgun (WGS) entry which is preliminary data.</text>
</comment>
<evidence type="ECO:0000313" key="3">
    <source>
        <dbReference type="Proteomes" id="UP000481360"/>
    </source>
</evidence>
<dbReference type="Proteomes" id="UP000481360">
    <property type="component" value="Unassembled WGS sequence"/>
</dbReference>
<accession>A0A7C9RRA7</accession>
<evidence type="ECO:0000313" key="2">
    <source>
        <dbReference type="EMBL" id="NGY61471.1"/>
    </source>
</evidence>
<keyword evidence="1" id="KW-0472">Membrane</keyword>